<reference evidence="1 2" key="1">
    <citation type="submission" date="2018-03" db="EMBL/GenBank/DDBJ databases">
        <title>The draft genome of Sphingosinicella sp. GL-C-18.</title>
        <authorList>
            <person name="Liu L."/>
            <person name="Li L."/>
            <person name="Liang L."/>
            <person name="Zhang X."/>
            <person name="Wang T."/>
        </authorList>
    </citation>
    <scope>NUCLEOTIDE SEQUENCE [LARGE SCALE GENOMIC DNA]</scope>
    <source>
        <strain evidence="1 2">GL-C-18</strain>
    </source>
</reference>
<dbReference type="CDD" id="cd00093">
    <property type="entry name" value="HTH_XRE"/>
    <property type="match status" value="1"/>
</dbReference>
<dbReference type="OrthoDB" id="7402760at2"/>
<dbReference type="RefSeq" id="WP_106511262.1">
    <property type="nucleotide sequence ID" value="NZ_PXYI01000001.1"/>
</dbReference>
<keyword evidence="2" id="KW-1185">Reference proteome</keyword>
<name>A0A2P7QZ56_9SPHN</name>
<dbReference type="EMBL" id="PXYI01000001">
    <property type="protein sequence ID" value="PSJ43244.1"/>
    <property type="molecule type" value="Genomic_DNA"/>
</dbReference>
<organism evidence="1 2">
    <name type="scientific">Allosphingosinicella deserti</name>
    <dbReference type="NCBI Taxonomy" id="2116704"/>
    <lineage>
        <taxon>Bacteria</taxon>
        <taxon>Pseudomonadati</taxon>
        <taxon>Pseudomonadota</taxon>
        <taxon>Alphaproteobacteria</taxon>
        <taxon>Sphingomonadales</taxon>
        <taxon>Sphingomonadaceae</taxon>
        <taxon>Allosphingosinicella</taxon>
    </lineage>
</organism>
<comment type="caution">
    <text evidence="1">The sequence shown here is derived from an EMBL/GenBank/DDBJ whole genome shotgun (WGS) entry which is preliminary data.</text>
</comment>
<dbReference type="SUPFAM" id="SSF47413">
    <property type="entry name" value="lambda repressor-like DNA-binding domains"/>
    <property type="match status" value="1"/>
</dbReference>
<dbReference type="InterPro" id="IPR001387">
    <property type="entry name" value="Cro/C1-type_HTH"/>
</dbReference>
<evidence type="ECO:0000313" key="1">
    <source>
        <dbReference type="EMBL" id="PSJ43244.1"/>
    </source>
</evidence>
<dbReference type="AlphaFoldDB" id="A0A2P7QZ56"/>
<evidence type="ECO:0000313" key="2">
    <source>
        <dbReference type="Proteomes" id="UP000241167"/>
    </source>
</evidence>
<dbReference type="Proteomes" id="UP000241167">
    <property type="component" value="Unassembled WGS sequence"/>
</dbReference>
<gene>
    <name evidence="1" type="ORF">C7I55_02360</name>
</gene>
<dbReference type="InterPro" id="IPR010982">
    <property type="entry name" value="Lambda_DNA-bd_dom_sf"/>
</dbReference>
<dbReference type="GO" id="GO:0003677">
    <property type="term" value="F:DNA binding"/>
    <property type="evidence" value="ECO:0007669"/>
    <property type="project" value="InterPro"/>
</dbReference>
<sequence>MHDEFDVGQSNAVATKVREELARRRRSRQWLADEAKISISTLEKALSGRRPFTLGTVVRLEEALTTRLRDVPAAPAPAPTDNGLAPEELGAYGRAGVRWLEGHYLTLRASIDEPGAVYAYRTFISWDGERNLLQFAESARLDSDFTQKGVVSFPALSGHIYLVTSWEGQYRMALLCRPTIHGDMNGVLTTLVVGSGSQLIPASTPITLVPIRGDAAPQMGIIRAGMDCYEEYRTRVDCIMIKRFALFPGLSAQA</sequence>
<protein>
    <submittedName>
        <fullName evidence="1">Transcriptional regulator</fullName>
    </submittedName>
</protein>
<proteinExistence type="predicted"/>
<accession>A0A2P7QZ56</accession>